<evidence type="ECO:0000313" key="7">
    <source>
        <dbReference type="EMBL" id="CAH9118092.1"/>
    </source>
</evidence>
<protein>
    <recommendedName>
        <fullName evidence="6">Myb-like domain-containing protein</fullName>
    </recommendedName>
</protein>
<comment type="caution">
    <text evidence="7">The sequence shown here is derived from an EMBL/GenBank/DDBJ whole genome shotgun (WGS) entry which is preliminary data.</text>
</comment>
<dbReference type="OrthoDB" id="21225at2759"/>
<dbReference type="AlphaFoldDB" id="A0A9P1EMX2"/>
<keyword evidence="8" id="KW-1185">Reference proteome</keyword>
<dbReference type="Proteomes" id="UP001152484">
    <property type="component" value="Unassembled WGS sequence"/>
</dbReference>
<keyword evidence="3" id="KW-0804">Transcription</keyword>
<evidence type="ECO:0000256" key="2">
    <source>
        <dbReference type="ARBA" id="ARBA00023015"/>
    </source>
</evidence>
<comment type="subcellular location">
    <subcellularLocation>
        <location evidence="1">Nucleus</location>
    </subcellularLocation>
</comment>
<name>A0A9P1EMX2_CUSEU</name>
<evidence type="ECO:0000256" key="5">
    <source>
        <dbReference type="SAM" id="MobiDB-lite"/>
    </source>
</evidence>
<proteinExistence type="predicted"/>
<evidence type="ECO:0000256" key="1">
    <source>
        <dbReference type="ARBA" id="ARBA00004123"/>
    </source>
</evidence>
<dbReference type="InterPro" id="IPR044841">
    <property type="entry name" value="LUX/BOA-like"/>
</dbReference>
<feature type="region of interest" description="Disordered" evidence="5">
    <location>
        <begin position="61"/>
        <end position="111"/>
    </location>
</feature>
<sequence>MLPGEVEFDTRGKECKFSSYIINFSDINDMKELWKLAFEKGKARKAEYIAKRNCDLVSHHVETSSADEPAADEVQKEADEEEEGKKNHYHKREESIVESKEDCRGEPKKKPRLNWNADMHQRFVQAIQKLGYDKAVPKKIVELMNEPGLTREHVASHLQVCVFHSCPAYVAYEL</sequence>
<dbReference type="GO" id="GO:0005634">
    <property type="term" value="C:nucleus"/>
    <property type="evidence" value="ECO:0007669"/>
    <property type="project" value="UniProtKB-SubCell"/>
</dbReference>
<organism evidence="7 8">
    <name type="scientific">Cuscuta europaea</name>
    <name type="common">European dodder</name>
    <dbReference type="NCBI Taxonomy" id="41803"/>
    <lineage>
        <taxon>Eukaryota</taxon>
        <taxon>Viridiplantae</taxon>
        <taxon>Streptophyta</taxon>
        <taxon>Embryophyta</taxon>
        <taxon>Tracheophyta</taxon>
        <taxon>Spermatophyta</taxon>
        <taxon>Magnoliopsida</taxon>
        <taxon>eudicotyledons</taxon>
        <taxon>Gunneridae</taxon>
        <taxon>Pentapetalae</taxon>
        <taxon>asterids</taxon>
        <taxon>lamiids</taxon>
        <taxon>Solanales</taxon>
        <taxon>Convolvulaceae</taxon>
        <taxon>Cuscuteae</taxon>
        <taxon>Cuscuta</taxon>
        <taxon>Cuscuta subgen. Cuscuta</taxon>
    </lineage>
</organism>
<dbReference type="FunFam" id="1.10.10.60:FF:000007">
    <property type="entry name" value="Two-component response regulator"/>
    <property type="match status" value="1"/>
</dbReference>
<dbReference type="GO" id="GO:0010597">
    <property type="term" value="P:green leaf volatile biosynthetic process"/>
    <property type="evidence" value="ECO:0007669"/>
    <property type="project" value="UniProtKB-ARBA"/>
</dbReference>
<evidence type="ECO:0000259" key="6">
    <source>
        <dbReference type="Pfam" id="PF00249"/>
    </source>
</evidence>
<dbReference type="PANTHER" id="PTHR31442">
    <property type="entry name" value="HOMEODOMAIN-LIKE SUPERFAMILY PROTEIN-RELATED"/>
    <property type="match status" value="1"/>
</dbReference>
<dbReference type="NCBIfam" id="TIGR01557">
    <property type="entry name" value="myb_SHAQKYF"/>
    <property type="match status" value="1"/>
</dbReference>
<dbReference type="InterPro" id="IPR006447">
    <property type="entry name" value="Myb_dom_plants"/>
</dbReference>
<feature type="domain" description="Myb-like" evidence="6">
    <location>
        <begin position="112"/>
        <end position="159"/>
    </location>
</feature>
<keyword evidence="4" id="KW-0539">Nucleus</keyword>
<dbReference type="GO" id="GO:0000976">
    <property type="term" value="F:transcription cis-regulatory region binding"/>
    <property type="evidence" value="ECO:0007669"/>
    <property type="project" value="UniProtKB-ARBA"/>
</dbReference>
<dbReference type="PANTHER" id="PTHR31442:SF28">
    <property type="entry name" value="TWO-COMPONENT RESPONSE REGULATOR ORR26"/>
    <property type="match status" value="1"/>
</dbReference>
<dbReference type="GO" id="GO:0003700">
    <property type="term" value="F:DNA-binding transcription factor activity"/>
    <property type="evidence" value="ECO:0007669"/>
    <property type="project" value="InterPro"/>
</dbReference>
<dbReference type="Gene3D" id="1.10.10.60">
    <property type="entry name" value="Homeodomain-like"/>
    <property type="match status" value="1"/>
</dbReference>
<accession>A0A9P1EMX2</accession>
<evidence type="ECO:0000313" key="8">
    <source>
        <dbReference type="Proteomes" id="UP001152484"/>
    </source>
</evidence>
<keyword evidence="2" id="KW-0805">Transcription regulation</keyword>
<evidence type="ECO:0000256" key="4">
    <source>
        <dbReference type="ARBA" id="ARBA00023242"/>
    </source>
</evidence>
<dbReference type="EMBL" id="CAMAPE010000075">
    <property type="protein sequence ID" value="CAH9118092.1"/>
    <property type="molecule type" value="Genomic_DNA"/>
</dbReference>
<dbReference type="InterPro" id="IPR001005">
    <property type="entry name" value="SANT/Myb"/>
</dbReference>
<feature type="compositionally biased region" description="Basic and acidic residues" evidence="5">
    <location>
        <begin position="73"/>
        <end position="108"/>
    </location>
</feature>
<reference evidence="7" key="1">
    <citation type="submission" date="2022-07" db="EMBL/GenBank/DDBJ databases">
        <authorList>
            <person name="Macas J."/>
            <person name="Novak P."/>
            <person name="Neumann P."/>
        </authorList>
    </citation>
    <scope>NUCLEOTIDE SEQUENCE</scope>
</reference>
<evidence type="ECO:0000256" key="3">
    <source>
        <dbReference type="ARBA" id="ARBA00023163"/>
    </source>
</evidence>
<dbReference type="InterPro" id="IPR009057">
    <property type="entry name" value="Homeodomain-like_sf"/>
</dbReference>
<dbReference type="Pfam" id="PF00249">
    <property type="entry name" value="Myb_DNA-binding"/>
    <property type="match status" value="1"/>
</dbReference>
<gene>
    <name evidence="7" type="ORF">CEURO_LOCUS21796</name>
</gene>
<dbReference type="SUPFAM" id="SSF46689">
    <property type="entry name" value="Homeodomain-like"/>
    <property type="match status" value="1"/>
</dbReference>